<feature type="domain" description="EamA" evidence="7">
    <location>
        <begin position="23"/>
        <end position="153"/>
    </location>
</feature>
<comment type="similarity">
    <text evidence="2">Belongs to the EamA transporter family.</text>
</comment>
<dbReference type="InterPro" id="IPR050638">
    <property type="entry name" value="AA-Vitamin_Transporters"/>
</dbReference>
<protein>
    <submittedName>
        <fullName evidence="8">Drug/metabolite exporter YedA</fullName>
    </submittedName>
</protein>
<dbReference type="PANTHER" id="PTHR32322">
    <property type="entry name" value="INNER MEMBRANE TRANSPORTER"/>
    <property type="match status" value="1"/>
</dbReference>
<feature type="transmembrane region" description="Helical" evidence="6">
    <location>
        <begin position="21"/>
        <end position="43"/>
    </location>
</feature>
<comment type="caution">
    <text evidence="8">The sequence shown here is derived from an EMBL/GenBank/DDBJ whole genome shotgun (WGS) entry which is preliminary data.</text>
</comment>
<dbReference type="Proteomes" id="UP001500936">
    <property type="component" value="Unassembled WGS sequence"/>
</dbReference>
<feature type="domain" description="EamA" evidence="7">
    <location>
        <begin position="168"/>
        <end position="306"/>
    </location>
</feature>
<dbReference type="EMBL" id="BAABHB010000010">
    <property type="protein sequence ID" value="GAA4413695.1"/>
    <property type="molecule type" value="Genomic_DNA"/>
</dbReference>
<keyword evidence="9" id="KW-1185">Reference proteome</keyword>
<feature type="transmembrane region" description="Helical" evidence="6">
    <location>
        <begin position="234"/>
        <end position="256"/>
    </location>
</feature>
<evidence type="ECO:0000256" key="6">
    <source>
        <dbReference type="SAM" id="Phobius"/>
    </source>
</evidence>
<feature type="transmembrane region" description="Helical" evidence="6">
    <location>
        <begin position="263"/>
        <end position="283"/>
    </location>
</feature>
<keyword evidence="5 6" id="KW-0472">Membrane</keyword>
<feature type="transmembrane region" description="Helical" evidence="6">
    <location>
        <begin position="289"/>
        <end position="307"/>
    </location>
</feature>
<proteinExistence type="inferred from homology"/>
<organism evidence="8 9">
    <name type="scientific">Nibrella viscosa</name>
    <dbReference type="NCBI Taxonomy" id="1084524"/>
    <lineage>
        <taxon>Bacteria</taxon>
        <taxon>Pseudomonadati</taxon>
        <taxon>Bacteroidota</taxon>
        <taxon>Cytophagia</taxon>
        <taxon>Cytophagales</taxon>
        <taxon>Spirosomataceae</taxon>
        <taxon>Nibrella</taxon>
    </lineage>
</organism>
<evidence type="ECO:0000256" key="4">
    <source>
        <dbReference type="ARBA" id="ARBA00022989"/>
    </source>
</evidence>
<dbReference type="SUPFAM" id="SSF103481">
    <property type="entry name" value="Multidrug resistance efflux transporter EmrE"/>
    <property type="match status" value="2"/>
</dbReference>
<evidence type="ECO:0000256" key="2">
    <source>
        <dbReference type="ARBA" id="ARBA00007362"/>
    </source>
</evidence>
<reference evidence="9" key="1">
    <citation type="journal article" date="2019" name="Int. J. Syst. Evol. Microbiol.">
        <title>The Global Catalogue of Microorganisms (GCM) 10K type strain sequencing project: providing services to taxonomists for standard genome sequencing and annotation.</title>
        <authorList>
            <consortium name="The Broad Institute Genomics Platform"/>
            <consortium name="The Broad Institute Genome Sequencing Center for Infectious Disease"/>
            <person name="Wu L."/>
            <person name="Ma J."/>
        </authorList>
    </citation>
    <scope>NUCLEOTIDE SEQUENCE [LARGE SCALE GENOMIC DNA]</scope>
    <source>
        <strain evidence="9">JCM 17925</strain>
    </source>
</reference>
<feature type="transmembrane region" description="Helical" evidence="6">
    <location>
        <begin position="80"/>
        <end position="102"/>
    </location>
</feature>
<accession>A0ABP8KRQ8</accession>
<feature type="transmembrane region" description="Helical" evidence="6">
    <location>
        <begin position="200"/>
        <end position="222"/>
    </location>
</feature>
<feature type="transmembrane region" description="Helical" evidence="6">
    <location>
        <begin position="167"/>
        <end position="188"/>
    </location>
</feature>
<feature type="transmembrane region" description="Helical" evidence="6">
    <location>
        <begin position="49"/>
        <end position="68"/>
    </location>
</feature>
<dbReference type="PANTHER" id="PTHR32322:SF2">
    <property type="entry name" value="EAMA DOMAIN-CONTAINING PROTEIN"/>
    <property type="match status" value="1"/>
</dbReference>
<dbReference type="Pfam" id="PF00892">
    <property type="entry name" value="EamA"/>
    <property type="match status" value="2"/>
</dbReference>
<evidence type="ECO:0000256" key="1">
    <source>
        <dbReference type="ARBA" id="ARBA00004141"/>
    </source>
</evidence>
<gene>
    <name evidence="8" type="primary">yedA_1</name>
    <name evidence="8" type="ORF">GCM10023187_42340</name>
</gene>
<evidence type="ECO:0000256" key="5">
    <source>
        <dbReference type="ARBA" id="ARBA00023136"/>
    </source>
</evidence>
<evidence type="ECO:0000259" key="7">
    <source>
        <dbReference type="Pfam" id="PF00892"/>
    </source>
</evidence>
<dbReference type="InterPro" id="IPR037185">
    <property type="entry name" value="EmrE-like"/>
</dbReference>
<name>A0ABP8KRQ8_9BACT</name>
<comment type="subcellular location">
    <subcellularLocation>
        <location evidence="1">Membrane</location>
        <topology evidence="1">Multi-pass membrane protein</topology>
    </subcellularLocation>
</comment>
<keyword evidence="4 6" id="KW-1133">Transmembrane helix</keyword>
<evidence type="ECO:0000313" key="8">
    <source>
        <dbReference type="EMBL" id="GAA4413695.1"/>
    </source>
</evidence>
<feature type="transmembrane region" description="Helical" evidence="6">
    <location>
        <begin position="108"/>
        <end position="129"/>
    </location>
</feature>
<feature type="transmembrane region" description="Helical" evidence="6">
    <location>
        <begin position="136"/>
        <end position="155"/>
    </location>
</feature>
<keyword evidence="3 6" id="KW-0812">Transmembrane</keyword>
<dbReference type="InterPro" id="IPR000620">
    <property type="entry name" value="EamA_dom"/>
</dbReference>
<evidence type="ECO:0000256" key="3">
    <source>
        <dbReference type="ARBA" id="ARBA00022692"/>
    </source>
</evidence>
<sequence length="311" mass="33364">MSVSITKTIPKPAVGPSTLSLFLAFAAVYLIWGSTYLFVRFATETLPPFLLASTRYLIAGSLIFVYAIRQGARPITRHDILAAIPTGFLLILIGNGGVTWALQYVPSGLTAILIATEPLWVVLLAWVWYGKAHKPNAMVLAGMIIGFLGMIYLIYARGASVQGETNLPAVLVILLSSVAWAVGSLLVANTPGRNTPAMNLALQMLAGGVMLLMMGTLAGDWAAVDVQQVSAKSFLSYLFLVFFGTLVAYTAYNWLLRSVSPSLAATHAYVNPVVAVLLGWAFADERLSWQTLLASGIIVASVVLVISREKD</sequence>
<evidence type="ECO:0000313" key="9">
    <source>
        <dbReference type="Proteomes" id="UP001500936"/>
    </source>
</evidence>